<dbReference type="RefSeq" id="WP_006863207.1">
    <property type="nucleotide sequence ID" value="NZ_ACCL02000017.1"/>
</dbReference>
<keyword evidence="1" id="KW-0677">Repeat</keyword>
<dbReference type="PANTHER" id="PTHR37806">
    <property type="entry name" value="LMO0724 PROTEIN"/>
    <property type="match status" value="1"/>
</dbReference>
<evidence type="ECO:0000313" key="6">
    <source>
        <dbReference type="Proteomes" id="UP000005561"/>
    </source>
</evidence>
<dbReference type="Gene3D" id="3.90.70.10">
    <property type="entry name" value="Cysteine proteinases"/>
    <property type="match status" value="1"/>
</dbReference>
<dbReference type="Pfam" id="PF13529">
    <property type="entry name" value="Peptidase_C39_2"/>
    <property type="match status" value="1"/>
</dbReference>
<dbReference type="Gene3D" id="2.10.270.10">
    <property type="entry name" value="Cholin Binding"/>
    <property type="match status" value="2"/>
</dbReference>
<feature type="repeat" description="Cell wall-binding" evidence="2">
    <location>
        <begin position="138"/>
        <end position="157"/>
    </location>
</feature>
<dbReference type="STRING" id="168384.SAMN05660368_01874"/>
<dbReference type="Proteomes" id="UP000005561">
    <property type="component" value="Unassembled WGS sequence"/>
</dbReference>
<dbReference type="InterPro" id="IPR039564">
    <property type="entry name" value="Peptidase_C39-like"/>
</dbReference>
<gene>
    <name evidence="5" type="ORF">BRYFOR_08433</name>
</gene>
<dbReference type="AlphaFoldDB" id="C6LIJ5"/>
<evidence type="ECO:0000256" key="1">
    <source>
        <dbReference type="ARBA" id="ARBA00022737"/>
    </source>
</evidence>
<evidence type="ECO:0000256" key="3">
    <source>
        <dbReference type="SAM" id="SignalP"/>
    </source>
</evidence>
<dbReference type="SUPFAM" id="SSF69360">
    <property type="entry name" value="Cell wall binding repeat"/>
    <property type="match status" value="1"/>
</dbReference>
<name>C6LIJ5_9FIRM</name>
<dbReference type="eggNOG" id="COG5263">
    <property type="taxonomic scope" value="Bacteria"/>
</dbReference>
<accession>C6LIJ5</accession>
<dbReference type="PROSITE" id="PS51170">
    <property type="entry name" value="CW"/>
    <property type="match status" value="2"/>
</dbReference>
<evidence type="ECO:0000256" key="2">
    <source>
        <dbReference type="PROSITE-ProRule" id="PRU00591"/>
    </source>
</evidence>
<comment type="caution">
    <text evidence="5">The sequence shown here is derived from an EMBL/GenBank/DDBJ whole genome shotgun (WGS) entry which is preliminary data.</text>
</comment>
<dbReference type="Pfam" id="PF01473">
    <property type="entry name" value="Choline_bind_1"/>
    <property type="match status" value="2"/>
</dbReference>
<feature type="chain" id="PRO_5002968485" evidence="3">
    <location>
        <begin position="31"/>
        <end position="374"/>
    </location>
</feature>
<keyword evidence="3" id="KW-0732">Signal</keyword>
<feature type="repeat" description="Cell wall-binding" evidence="2">
    <location>
        <begin position="55"/>
        <end position="74"/>
    </location>
</feature>
<dbReference type="eggNOG" id="COG4990">
    <property type="taxonomic scope" value="Bacteria"/>
</dbReference>
<dbReference type="Pfam" id="PF19127">
    <property type="entry name" value="Choline_bind_3"/>
    <property type="match status" value="1"/>
</dbReference>
<keyword evidence="6" id="KW-1185">Reference proteome</keyword>
<proteinExistence type="predicted"/>
<feature type="signal peptide" evidence="3">
    <location>
        <begin position="1"/>
        <end position="30"/>
    </location>
</feature>
<organism evidence="5 6">
    <name type="scientific">Marvinbryantia formatexigens DSM 14469</name>
    <dbReference type="NCBI Taxonomy" id="478749"/>
    <lineage>
        <taxon>Bacteria</taxon>
        <taxon>Bacillati</taxon>
        <taxon>Bacillota</taxon>
        <taxon>Clostridia</taxon>
        <taxon>Lachnospirales</taxon>
        <taxon>Lachnospiraceae</taxon>
        <taxon>Marvinbryantia</taxon>
    </lineage>
</organism>
<dbReference type="EMBL" id="ACCL02000017">
    <property type="protein sequence ID" value="EET59577.1"/>
    <property type="molecule type" value="Genomic_DNA"/>
</dbReference>
<dbReference type="InterPro" id="IPR018337">
    <property type="entry name" value="Cell_wall/Cho-bd_repeat"/>
</dbReference>
<dbReference type="PANTHER" id="PTHR37806:SF1">
    <property type="entry name" value="PEPTIDASE C39-LIKE DOMAIN-CONTAINING PROTEIN"/>
    <property type="match status" value="1"/>
</dbReference>
<protein>
    <submittedName>
        <fullName evidence="5">Cell wall-binding repeat protein</fullName>
    </submittedName>
</protein>
<reference evidence="5" key="1">
    <citation type="submission" date="2009-07" db="EMBL/GenBank/DDBJ databases">
        <authorList>
            <person name="Weinstock G."/>
            <person name="Sodergren E."/>
            <person name="Clifton S."/>
            <person name="Fulton L."/>
            <person name="Fulton B."/>
            <person name="Courtney L."/>
            <person name="Fronick C."/>
            <person name="Harrison M."/>
            <person name="Strong C."/>
            <person name="Farmer C."/>
            <person name="Delahaunty K."/>
            <person name="Markovic C."/>
            <person name="Hall O."/>
            <person name="Minx P."/>
            <person name="Tomlinson C."/>
            <person name="Mitreva M."/>
            <person name="Nelson J."/>
            <person name="Hou S."/>
            <person name="Wollam A."/>
            <person name="Pepin K.H."/>
            <person name="Johnson M."/>
            <person name="Bhonagiri V."/>
            <person name="Nash W.E."/>
            <person name="Warren W."/>
            <person name="Chinwalla A."/>
            <person name="Mardis E.R."/>
            <person name="Wilson R.K."/>
        </authorList>
    </citation>
    <scope>NUCLEOTIDE SEQUENCE [LARGE SCALE GENOMIC DNA]</scope>
    <source>
        <strain evidence="5">DSM 14469</strain>
    </source>
</reference>
<evidence type="ECO:0000313" key="5">
    <source>
        <dbReference type="EMBL" id="EET59577.1"/>
    </source>
</evidence>
<sequence length="374" mass="43127">MNKKNYTRILRLFLLMLLAVCFCLPAQASAANPKNRLVTKDGYTYYYNSSRKMVKNKFATIKGQTYYFDKDGHMLVKTLFQVSGKTYYATNKGYIAKNKIISYKGVSYYFDSKGVRKTGWVTYKGYRYYFPQKGDYLVSRWKKLGGYYYYFDSKGHMVKNKWVDSYYINSQGHRTAEPMEKTNSSKVKKISMKNIKQNPELPTGCESVSLTMVLKYYGFNLGKTTIASSYMPRSSSNFVTAFAGNPFSSSGCGIYSPGLTTTANKYLKAKKSSMRAYDLTGISFKDLYRFIDNNTPVIVWNSMYMWTPQASFTTRVNGKTWTFYRYEHCVVLCGYNKKTNKVLINDPLSGLVWRNAKSFESIYNRMGKMAVVIK</sequence>
<feature type="domain" description="Peptidase C39-like" evidence="4">
    <location>
        <begin position="192"/>
        <end position="347"/>
    </location>
</feature>
<evidence type="ECO:0000259" key="4">
    <source>
        <dbReference type="Pfam" id="PF13529"/>
    </source>
</evidence>